<dbReference type="STRING" id="291195.A0A437ALY3"/>
<dbReference type="GO" id="GO:0005886">
    <property type="term" value="C:plasma membrane"/>
    <property type="evidence" value="ECO:0007669"/>
    <property type="project" value="TreeGrafter"/>
</dbReference>
<evidence type="ECO:0000256" key="7">
    <source>
        <dbReference type="SAM" id="Phobius"/>
    </source>
</evidence>
<evidence type="ECO:0000256" key="5">
    <source>
        <dbReference type="ARBA" id="ARBA00023136"/>
    </source>
</evidence>
<dbReference type="PANTHER" id="PTHR10926:SF0">
    <property type="entry name" value="CDC50, ISOFORM A"/>
    <property type="match status" value="1"/>
</dbReference>
<feature type="transmembrane region" description="Helical" evidence="7">
    <location>
        <begin position="248"/>
        <end position="271"/>
    </location>
</feature>
<evidence type="ECO:0000256" key="2">
    <source>
        <dbReference type="ARBA" id="ARBA00009457"/>
    </source>
</evidence>
<comment type="subcellular location">
    <subcellularLocation>
        <location evidence="1">Membrane</location>
        <topology evidence="1">Multi-pass membrane protein</topology>
    </subcellularLocation>
</comment>
<evidence type="ECO:0000256" key="6">
    <source>
        <dbReference type="PIRNR" id="PIRNR015840"/>
    </source>
</evidence>
<dbReference type="Proteomes" id="UP000282876">
    <property type="component" value="Unassembled WGS sequence"/>
</dbReference>
<evidence type="ECO:0000313" key="9">
    <source>
        <dbReference type="Proteomes" id="UP000282876"/>
    </source>
</evidence>
<reference evidence="8 9" key="1">
    <citation type="submission" date="2018-10" db="EMBL/GenBank/DDBJ databases">
        <title>Draft genome sequence of the microsporidian Tubulinosema ratisbonensis.</title>
        <authorList>
            <person name="Polonais V."/>
            <person name="Peyretaillade E."/>
            <person name="Niehus S."/>
            <person name="Wawrzyniak I."/>
            <person name="Franchet A."/>
            <person name="Gaspin C."/>
            <person name="Reichstadt M."/>
            <person name="Belser C."/>
            <person name="Labadie K."/>
            <person name="Delbac F."/>
            <person name="Ferrandon D."/>
        </authorList>
    </citation>
    <scope>NUCLEOTIDE SEQUENCE [LARGE SCALE GENOMIC DNA]</scope>
    <source>
        <strain evidence="8 9">Franzen</strain>
    </source>
</reference>
<dbReference type="EMBL" id="RCSS01000310">
    <property type="protein sequence ID" value="RVD92108.1"/>
    <property type="molecule type" value="Genomic_DNA"/>
</dbReference>
<keyword evidence="9" id="KW-1185">Reference proteome</keyword>
<evidence type="ECO:0000313" key="8">
    <source>
        <dbReference type="EMBL" id="RVD92108.1"/>
    </source>
</evidence>
<feature type="transmembrane region" description="Helical" evidence="7">
    <location>
        <begin position="33"/>
        <end position="56"/>
    </location>
</feature>
<gene>
    <name evidence="8" type="ORF">TUBRATIS_14040</name>
</gene>
<dbReference type="AlphaFoldDB" id="A0A437ALY3"/>
<dbReference type="GO" id="GO:0005783">
    <property type="term" value="C:endoplasmic reticulum"/>
    <property type="evidence" value="ECO:0007669"/>
    <property type="project" value="TreeGrafter"/>
</dbReference>
<dbReference type="OrthoDB" id="340608at2759"/>
<keyword evidence="5 6" id="KW-0472">Membrane</keyword>
<dbReference type="InterPro" id="IPR005045">
    <property type="entry name" value="CDC50/LEM3_fam"/>
</dbReference>
<proteinExistence type="inferred from homology"/>
<dbReference type="GO" id="GO:0005794">
    <property type="term" value="C:Golgi apparatus"/>
    <property type="evidence" value="ECO:0007669"/>
    <property type="project" value="TreeGrafter"/>
</dbReference>
<comment type="similarity">
    <text evidence="2 6">Belongs to the CDC50/LEM3 family.</text>
</comment>
<dbReference type="GO" id="GO:0045332">
    <property type="term" value="P:phospholipid translocation"/>
    <property type="evidence" value="ECO:0007669"/>
    <property type="project" value="UniProtKB-UniRule"/>
</dbReference>
<protein>
    <submittedName>
        <fullName evidence="8">Cdc50</fullName>
    </submittedName>
</protein>
<dbReference type="PANTHER" id="PTHR10926">
    <property type="entry name" value="CELL CYCLE CONTROL PROTEIN 50"/>
    <property type="match status" value="1"/>
</dbReference>
<evidence type="ECO:0000256" key="3">
    <source>
        <dbReference type="ARBA" id="ARBA00022692"/>
    </source>
</evidence>
<keyword evidence="4 7" id="KW-1133">Transmembrane helix</keyword>
<comment type="caution">
    <text evidence="8">The sequence shown here is derived from an EMBL/GenBank/DDBJ whole genome shotgun (WGS) entry which is preliminary data.</text>
</comment>
<keyword evidence="3 7" id="KW-0812">Transmembrane</keyword>
<name>A0A437ALY3_9MICR</name>
<sequence length="275" mass="31625">MRILDLIEKEKKEILERRKQGRFKTSTGLYRNIFVLLLGITNLTLGLILLLTYAGINQVNIPYSKGTTQSVLNINKAGEYKMYVEIRNFNQNFLNYSKSISTKQLKGEAIFDISKCAPLERNGEKVYYPCGLIANSFLQDKFTILGKDISTQNISWSSEIKNIKSTNYNLNEIEAPPLWQPYTSLPNLENNERFANWINLAPFNSFRKLYGKVYLEKGKYDFVVESDYPYGNKQIIFTESSWAGVKNYFLAITSIFCGIFMISGFFVLLLVNHAI</sequence>
<accession>A0A437ALY3</accession>
<dbReference type="VEuPathDB" id="MicrosporidiaDB:TUBRATIS_14040"/>
<organism evidence="8 9">
    <name type="scientific">Tubulinosema ratisbonensis</name>
    <dbReference type="NCBI Taxonomy" id="291195"/>
    <lineage>
        <taxon>Eukaryota</taxon>
        <taxon>Fungi</taxon>
        <taxon>Fungi incertae sedis</taxon>
        <taxon>Microsporidia</taxon>
        <taxon>Tubulinosematoidea</taxon>
        <taxon>Tubulinosematidae</taxon>
        <taxon>Tubulinosema</taxon>
    </lineage>
</organism>
<dbReference type="Pfam" id="PF03381">
    <property type="entry name" value="CDC50"/>
    <property type="match status" value="1"/>
</dbReference>
<evidence type="ECO:0000256" key="4">
    <source>
        <dbReference type="ARBA" id="ARBA00022989"/>
    </source>
</evidence>
<evidence type="ECO:0000256" key="1">
    <source>
        <dbReference type="ARBA" id="ARBA00004141"/>
    </source>
</evidence>
<dbReference type="PIRSF" id="PIRSF015840">
    <property type="entry name" value="DUF284_TM_euk"/>
    <property type="match status" value="1"/>
</dbReference>